<evidence type="ECO:0000313" key="1">
    <source>
        <dbReference type="EMBL" id="KAF2637998.1"/>
    </source>
</evidence>
<dbReference type="Proteomes" id="UP000799753">
    <property type="component" value="Unassembled WGS sequence"/>
</dbReference>
<dbReference type="AlphaFoldDB" id="A0A6A6RUQ2"/>
<proteinExistence type="predicted"/>
<protein>
    <submittedName>
        <fullName evidence="1">Uncharacterized protein</fullName>
    </submittedName>
</protein>
<reference evidence="1" key="1">
    <citation type="journal article" date="2020" name="Stud. Mycol.">
        <title>101 Dothideomycetes genomes: a test case for predicting lifestyles and emergence of pathogens.</title>
        <authorList>
            <person name="Haridas S."/>
            <person name="Albert R."/>
            <person name="Binder M."/>
            <person name="Bloem J."/>
            <person name="Labutti K."/>
            <person name="Salamov A."/>
            <person name="Andreopoulos B."/>
            <person name="Baker S."/>
            <person name="Barry K."/>
            <person name="Bills G."/>
            <person name="Bluhm B."/>
            <person name="Cannon C."/>
            <person name="Castanera R."/>
            <person name="Culley D."/>
            <person name="Daum C."/>
            <person name="Ezra D."/>
            <person name="Gonzalez J."/>
            <person name="Henrissat B."/>
            <person name="Kuo A."/>
            <person name="Liang C."/>
            <person name="Lipzen A."/>
            <person name="Lutzoni F."/>
            <person name="Magnuson J."/>
            <person name="Mondo S."/>
            <person name="Nolan M."/>
            <person name="Ohm R."/>
            <person name="Pangilinan J."/>
            <person name="Park H.-J."/>
            <person name="Ramirez L."/>
            <person name="Alfaro M."/>
            <person name="Sun H."/>
            <person name="Tritt A."/>
            <person name="Yoshinaga Y."/>
            <person name="Zwiers L.-H."/>
            <person name="Turgeon B."/>
            <person name="Goodwin S."/>
            <person name="Spatafora J."/>
            <person name="Crous P."/>
            <person name="Grigoriev I."/>
        </authorList>
    </citation>
    <scope>NUCLEOTIDE SEQUENCE</scope>
    <source>
        <strain evidence="1">CBS 473.64</strain>
    </source>
</reference>
<organism evidence="1 2">
    <name type="scientific">Massarina eburnea CBS 473.64</name>
    <dbReference type="NCBI Taxonomy" id="1395130"/>
    <lineage>
        <taxon>Eukaryota</taxon>
        <taxon>Fungi</taxon>
        <taxon>Dikarya</taxon>
        <taxon>Ascomycota</taxon>
        <taxon>Pezizomycotina</taxon>
        <taxon>Dothideomycetes</taxon>
        <taxon>Pleosporomycetidae</taxon>
        <taxon>Pleosporales</taxon>
        <taxon>Massarineae</taxon>
        <taxon>Massarinaceae</taxon>
        <taxon>Massarina</taxon>
    </lineage>
</organism>
<accession>A0A6A6RUQ2</accession>
<sequence>MVLTATLFGIEVWYRMYPATERARKGMRHVVEGFPRSSARCKRWSYGNAWVAKAESIQRVNITLGGVSQIGFVEWYRGNCRRKCYQLVRPQMPQIDFPSQTAGWAACVPCQRICVMVTLCAGCPSQPLHFMLWGRHLQSRNRVHMHGLPDAAA</sequence>
<keyword evidence="2" id="KW-1185">Reference proteome</keyword>
<name>A0A6A6RUQ2_9PLEO</name>
<gene>
    <name evidence="1" type="ORF">P280DRAFT_87798</name>
</gene>
<evidence type="ECO:0000313" key="2">
    <source>
        <dbReference type="Proteomes" id="UP000799753"/>
    </source>
</evidence>
<dbReference type="EMBL" id="MU006791">
    <property type="protein sequence ID" value="KAF2637998.1"/>
    <property type="molecule type" value="Genomic_DNA"/>
</dbReference>